<keyword evidence="3" id="KW-0812">Transmembrane</keyword>
<dbReference type="PANTHER" id="PTHR15712:SF23">
    <property type="entry name" value="ARMADILLO REPEAT CONTAINING 10"/>
    <property type="match status" value="1"/>
</dbReference>
<keyword evidence="11" id="KW-1185">Reference proteome</keyword>
<protein>
    <submittedName>
        <fullName evidence="12">Armadillo repeat-containing protein 10</fullName>
    </submittedName>
</protein>
<evidence type="ECO:0000313" key="11">
    <source>
        <dbReference type="Proteomes" id="UP000504632"/>
    </source>
</evidence>
<comment type="similarity">
    <text evidence="2">Belongs to the eutherian X-chromosome-specific Armcx family.</text>
</comment>
<dbReference type="RefSeq" id="XP_030640857.1">
    <property type="nucleotide sequence ID" value="XM_030784997.1"/>
</dbReference>
<dbReference type="InterPro" id="IPR006911">
    <property type="entry name" value="ARM-rpt_dom"/>
</dbReference>
<dbReference type="InterPro" id="IPR016024">
    <property type="entry name" value="ARM-type_fold"/>
</dbReference>
<dbReference type="InterPro" id="IPR000225">
    <property type="entry name" value="Armadillo"/>
</dbReference>
<evidence type="ECO:0000256" key="2">
    <source>
        <dbReference type="ARBA" id="ARBA00010553"/>
    </source>
</evidence>
<evidence type="ECO:0000256" key="4">
    <source>
        <dbReference type="ARBA" id="ARBA00022787"/>
    </source>
</evidence>
<dbReference type="SMART" id="SM00185">
    <property type="entry name" value="ARM"/>
    <property type="match status" value="3"/>
</dbReference>
<reference evidence="12" key="1">
    <citation type="submission" date="2025-08" db="UniProtKB">
        <authorList>
            <consortium name="RefSeq"/>
        </authorList>
    </citation>
    <scope>IDENTIFICATION</scope>
</reference>
<evidence type="ECO:0000256" key="9">
    <source>
        <dbReference type="SAM" id="MobiDB-lite"/>
    </source>
</evidence>
<dbReference type="Gene3D" id="1.25.10.10">
    <property type="entry name" value="Leucine-rich Repeat Variant"/>
    <property type="match status" value="1"/>
</dbReference>
<evidence type="ECO:0000256" key="3">
    <source>
        <dbReference type="ARBA" id="ARBA00022692"/>
    </source>
</evidence>
<feature type="region of interest" description="Disordered" evidence="9">
    <location>
        <begin position="41"/>
        <end position="60"/>
    </location>
</feature>
<feature type="domain" description="Armadillo repeat-containing" evidence="10">
    <location>
        <begin position="104"/>
        <end position="321"/>
    </location>
</feature>
<organism evidence="11 12">
    <name type="scientific">Chanos chanos</name>
    <name type="common">Milkfish</name>
    <name type="synonym">Mugil chanos</name>
    <dbReference type="NCBI Taxonomy" id="29144"/>
    <lineage>
        <taxon>Eukaryota</taxon>
        <taxon>Metazoa</taxon>
        <taxon>Chordata</taxon>
        <taxon>Craniata</taxon>
        <taxon>Vertebrata</taxon>
        <taxon>Euteleostomi</taxon>
        <taxon>Actinopterygii</taxon>
        <taxon>Neopterygii</taxon>
        <taxon>Teleostei</taxon>
        <taxon>Ostariophysi</taxon>
        <taxon>Gonorynchiformes</taxon>
        <taxon>Chanidae</taxon>
        <taxon>Chanos</taxon>
    </lineage>
</organism>
<dbReference type="InterPro" id="IPR051303">
    <property type="entry name" value="Armcx_regulator"/>
</dbReference>
<dbReference type="CTD" id="83787"/>
<dbReference type="GeneID" id="115821222"/>
<comment type="subcellular location">
    <subcellularLocation>
        <location evidence="1">Mitochondrion outer membrane</location>
        <topology evidence="1">Single-pass membrane protein</topology>
    </subcellularLocation>
</comment>
<dbReference type="AlphaFoldDB" id="A0A6J2WAA3"/>
<dbReference type="PANTHER" id="PTHR15712">
    <property type="entry name" value="ARMADILLO REPEAT CONTAINING PROTEIN"/>
    <property type="match status" value="1"/>
</dbReference>
<evidence type="ECO:0000256" key="8">
    <source>
        <dbReference type="ARBA" id="ARBA00023136"/>
    </source>
</evidence>
<dbReference type="GO" id="GO:0005741">
    <property type="term" value="C:mitochondrial outer membrane"/>
    <property type="evidence" value="ECO:0007669"/>
    <property type="project" value="UniProtKB-SubCell"/>
</dbReference>
<evidence type="ECO:0000256" key="1">
    <source>
        <dbReference type="ARBA" id="ARBA00004572"/>
    </source>
</evidence>
<dbReference type="InterPro" id="IPR011989">
    <property type="entry name" value="ARM-like"/>
</dbReference>
<keyword evidence="8" id="KW-0472">Membrane</keyword>
<accession>A0A6J2WAA3</accession>
<dbReference type="OrthoDB" id="10017790at2759"/>
<evidence type="ECO:0000256" key="6">
    <source>
        <dbReference type="ARBA" id="ARBA00022989"/>
    </source>
</evidence>
<evidence type="ECO:0000313" key="12">
    <source>
        <dbReference type="RefSeq" id="XP_030640857.1"/>
    </source>
</evidence>
<keyword evidence="6" id="KW-1133">Transmembrane helix</keyword>
<proteinExistence type="inferred from homology"/>
<sequence>MGDDGVVPRLGNMKALLGLIAGAGASYGLYKLVRSGSKKSEISKRSIDRSSESGFESKPLSNMAIRPGSLLAKVSDMNIISGTETTRVTDTPPSDVLSKSPGSLEPRHIGMLLYLLQNTPNPSERRQVLLTLGNAAAFTVNQDLVRESGGLHVIAGFLPDPSPDVRVQTLNALNNLSMNVRNQEQLKIYVPQVLELIEMSPVNSEIQLAALRLLTNLSVTDIHQHLMKNATKLFLSLLVVSNEILQIQVLKVLVNLSSNPDMMDDIVQAQAPASLVLLFDCCTNTPVLLRLFTFIGNLRAWRPSAQVAEALRRRSDSLYCVLLDESSQLHSRLPALLSHPDSEVKAQVAKLLT</sequence>
<keyword evidence="4" id="KW-1000">Mitochondrion outer membrane</keyword>
<dbReference type="InParanoid" id="A0A6J2WAA3"/>
<keyword evidence="7" id="KW-0496">Mitochondrion</keyword>
<dbReference type="Proteomes" id="UP000504632">
    <property type="component" value="Chromosome 1"/>
</dbReference>
<evidence type="ECO:0000256" key="5">
    <source>
        <dbReference type="ARBA" id="ARBA00022968"/>
    </source>
</evidence>
<evidence type="ECO:0000256" key="7">
    <source>
        <dbReference type="ARBA" id="ARBA00023128"/>
    </source>
</evidence>
<name>A0A6J2WAA3_CHACN</name>
<keyword evidence="5" id="KW-0735">Signal-anchor</keyword>
<dbReference type="SUPFAM" id="SSF48371">
    <property type="entry name" value="ARM repeat"/>
    <property type="match status" value="1"/>
</dbReference>
<evidence type="ECO:0000259" key="10">
    <source>
        <dbReference type="Pfam" id="PF04826"/>
    </source>
</evidence>
<dbReference type="Pfam" id="PF04826">
    <property type="entry name" value="Arm_2"/>
    <property type="match status" value="1"/>
</dbReference>
<gene>
    <name evidence="12" type="primary">armc10</name>
</gene>
<feature type="compositionally biased region" description="Basic and acidic residues" evidence="9">
    <location>
        <begin position="41"/>
        <end position="51"/>
    </location>
</feature>